<dbReference type="InterPro" id="IPR036291">
    <property type="entry name" value="NAD(P)-bd_dom_sf"/>
</dbReference>
<evidence type="ECO:0000256" key="1">
    <source>
        <dbReference type="ARBA" id="ARBA00006484"/>
    </source>
</evidence>
<dbReference type="InterPro" id="IPR002347">
    <property type="entry name" value="SDR_fam"/>
</dbReference>
<dbReference type="PANTHER" id="PTHR42901:SF1">
    <property type="entry name" value="ALCOHOL DEHYDROGENASE"/>
    <property type="match status" value="1"/>
</dbReference>
<gene>
    <name evidence="3" type="ORF">Rhopal_005813-T1</name>
</gene>
<keyword evidence="4" id="KW-1185">Reference proteome</keyword>
<dbReference type="Gene3D" id="3.40.50.720">
    <property type="entry name" value="NAD(P)-binding Rossmann-like Domain"/>
    <property type="match status" value="1"/>
</dbReference>
<dbReference type="GO" id="GO:0016491">
    <property type="term" value="F:oxidoreductase activity"/>
    <property type="evidence" value="ECO:0007669"/>
    <property type="project" value="UniProtKB-KW"/>
</dbReference>
<dbReference type="PANTHER" id="PTHR42901">
    <property type="entry name" value="ALCOHOL DEHYDROGENASE"/>
    <property type="match status" value="1"/>
</dbReference>
<protein>
    <recommendedName>
        <fullName evidence="5">NAD(P)-binding protein</fullName>
    </recommendedName>
</protein>
<reference evidence="3 4" key="1">
    <citation type="submission" date="2021-12" db="EMBL/GenBank/DDBJ databases">
        <title>High titer production of polyol ester of fatty acids by Rhodotorula paludigena BS15 towards product separation-free biomass refinery.</title>
        <authorList>
            <person name="Mano J."/>
            <person name="Ono H."/>
            <person name="Tanaka T."/>
            <person name="Naito K."/>
            <person name="Sushida H."/>
            <person name="Ike M."/>
            <person name="Tokuyasu K."/>
            <person name="Kitaoka M."/>
        </authorList>
    </citation>
    <scope>NUCLEOTIDE SEQUENCE [LARGE SCALE GENOMIC DNA]</scope>
    <source>
        <strain evidence="3 4">BS15</strain>
    </source>
</reference>
<evidence type="ECO:0008006" key="5">
    <source>
        <dbReference type="Google" id="ProtNLM"/>
    </source>
</evidence>
<evidence type="ECO:0000313" key="3">
    <source>
        <dbReference type="EMBL" id="GJN92775.1"/>
    </source>
</evidence>
<sequence length="304" mass="33082">MDPSWPGFAAPLVETARNDIYDTISPSHALAGAAKGLSVLITGAGHGIGAAYPRVFAQAGAAKVVLTGRKQDELESLKAQLETDFEDLEVVAIDADVTKEADVEELFEEAGEVHVLINNAGTASAPASIRDSNPSAWKRTHEVNYFGTYLVTRAYLRQVQQHDLVNKNLKLAILNTSSVSATSTSFGLSDYQTSKNAVCRFTEFCHFETKGDGIRCFAFHPGAIPTDFAKASIPQEYHFILSDTAALAAGFALWLATQPAADFLRGRYVSATWDVDQLVAKKQEIEDKDLLWTRVVGQEQPMPM</sequence>
<organism evidence="3 4">
    <name type="scientific">Rhodotorula paludigena</name>
    <dbReference type="NCBI Taxonomy" id="86838"/>
    <lineage>
        <taxon>Eukaryota</taxon>
        <taxon>Fungi</taxon>
        <taxon>Dikarya</taxon>
        <taxon>Basidiomycota</taxon>
        <taxon>Pucciniomycotina</taxon>
        <taxon>Microbotryomycetes</taxon>
        <taxon>Sporidiobolales</taxon>
        <taxon>Sporidiobolaceae</taxon>
        <taxon>Rhodotorula</taxon>
    </lineage>
</organism>
<comment type="caution">
    <text evidence="3">The sequence shown here is derived from an EMBL/GenBank/DDBJ whole genome shotgun (WGS) entry which is preliminary data.</text>
</comment>
<accession>A0AAV5GTE9</accession>
<name>A0AAV5GTE9_9BASI</name>
<dbReference type="AlphaFoldDB" id="A0AAV5GTE9"/>
<evidence type="ECO:0000256" key="2">
    <source>
        <dbReference type="ARBA" id="ARBA00023002"/>
    </source>
</evidence>
<dbReference type="Pfam" id="PF00106">
    <property type="entry name" value="adh_short"/>
    <property type="match status" value="1"/>
</dbReference>
<comment type="similarity">
    <text evidence="1">Belongs to the short-chain dehydrogenases/reductases (SDR) family.</text>
</comment>
<keyword evidence="2" id="KW-0560">Oxidoreductase</keyword>
<dbReference type="SUPFAM" id="SSF51735">
    <property type="entry name" value="NAD(P)-binding Rossmann-fold domains"/>
    <property type="match status" value="1"/>
</dbReference>
<dbReference type="CDD" id="cd05233">
    <property type="entry name" value="SDR_c"/>
    <property type="match status" value="1"/>
</dbReference>
<proteinExistence type="inferred from homology"/>
<dbReference type="Proteomes" id="UP001342314">
    <property type="component" value="Unassembled WGS sequence"/>
</dbReference>
<evidence type="ECO:0000313" key="4">
    <source>
        <dbReference type="Proteomes" id="UP001342314"/>
    </source>
</evidence>
<dbReference type="PRINTS" id="PR00081">
    <property type="entry name" value="GDHRDH"/>
</dbReference>
<dbReference type="EMBL" id="BQKY01000012">
    <property type="protein sequence ID" value="GJN92775.1"/>
    <property type="molecule type" value="Genomic_DNA"/>
</dbReference>